<feature type="transmembrane region" description="Helical" evidence="10">
    <location>
        <begin position="6"/>
        <end position="22"/>
    </location>
</feature>
<feature type="transmembrane region" description="Helical" evidence="10">
    <location>
        <begin position="182"/>
        <end position="209"/>
    </location>
</feature>
<dbReference type="GO" id="GO:0048039">
    <property type="term" value="F:ubiquinone binding"/>
    <property type="evidence" value="ECO:0007669"/>
    <property type="project" value="TreeGrafter"/>
</dbReference>
<feature type="transmembrane region" description="Helical" evidence="10">
    <location>
        <begin position="297"/>
        <end position="318"/>
    </location>
</feature>
<feature type="transmembrane region" description="Helical" evidence="10">
    <location>
        <begin position="388"/>
        <end position="411"/>
    </location>
</feature>
<evidence type="ECO:0000256" key="1">
    <source>
        <dbReference type="ARBA" id="ARBA00004127"/>
    </source>
</evidence>
<gene>
    <name evidence="12" type="primary">nuoM</name>
    <name evidence="12" type="ORF">JHT90_07815</name>
</gene>
<dbReference type="InterPro" id="IPR003918">
    <property type="entry name" value="NADH_UbQ_OxRdtase"/>
</dbReference>
<dbReference type="PANTHER" id="PTHR43507">
    <property type="entry name" value="NADH-UBIQUINONE OXIDOREDUCTASE CHAIN 4"/>
    <property type="match status" value="1"/>
</dbReference>
<keyword evidence="12" id="KW-0560">Oxidoreductase</keyword>
<evidence type="ECO:0000256" key="3">
    <source>
        <dbReference type="ARBA" id="ARBA00019906"/>
    </source>
</evidence>
<dbReference type="NCBIfam" id="TIGR01972">
    <property type="entry name" value="NDH_I_M"/>
    <property type="match status" value="1"/>
</dbReference>
<sequence length="517" mass="56954">MSSLLLPWLILIPIIGGFFCWISERLSNILPRWIALFTMVVLVALSLYFWGTGNWSNAPHPDISSALVGDQSKWWAFYFHLNWIPQLGISIHLGMDGVSILLITLTAILGLLAVLCSWKEINSRVGFFYLNLMWILGGVIGVFVAIDLFLFFLFWETMLIPMFFLIALWGHSGSDGKTRIYAATKFFIFTQASGLLMLVSIITLALKHYTNTGTMTFDYMQLLGTNLGGLEYILMLGFFIAFAVKLPVVPIHSWLPDAHAQAPTAGSVDLAGILLKTAAFGILRFAIPLFPNASLEFAPIAIWLGIFSIIYGAILAFKQTDIKRLIAYTSISHMGFILVGIYSGSPLALQGVVIQMIAHGFSAAALFISSGQLYERLHTRDMRLMGGLWGKITYLPAIMLFFNAASLGLPGTGNFVGEFMILIGAFPADKVAVSIAAFGLVLASIYSLIVMQRVFYGTTRGNFHEPIQGLCKRELGMMFILIVLLILLGIYPQPVLDTSAATMNGVHAWFSSNLVSR</sequence>
<evidence type="ECO:0000256" key="4">
    <source>
        <dbReference type="ARBA" id="ARBA00022692"/>
    </source>
</evidence>
<feature type="transmembrane region" description="Helical" evidence="10">
    <location>
        <begin position="229"/>
        <end position="249"/>
    </location>
</feature>
<feature type="transmembrane region" description="Helical" evidence="10">
    <location>
        <begin position="97"/>
        <end position="115"/>
    </location>
</feature>
<dbReference type="AlphaFoldDB" id="A0A974RVR4"/>
<feature type="transmembrane region" description="Helical" evidence="10">
    <location>
        <begin position="270"/>
        <end position="291"/>
    </location>
</feature>
<accession>A0A974RVR4</accession>
<comment type="similarity">
    <text evidence="2">Belongs to the complex I subunit 4 family.</text>
</comment>
<name>A0A974RVR4_9GAMM</name>
<evidence type="ECO:0000256" key="6">
    <source>
        <dbReference type="ARBA" id="ARBA00023136"/>
    </source>
</evidence>
<keyword evidence="13" id="KW-1185">Reference proteome</keyword>
<keyword evidence="6 10" id="KW-0472">Membrane</keyword>
<evidence type="ECO:0000313" key="13">
    <source>
        <dbReference type="Proteomes" id="UP000595278"/>
    </source>
</evidence>
<dbReference type="GO" id="GO:0012505">
    <property type="term" value="C:endomembrane system"/>
    <property type="evidence" value="ECO:0007669"/>
    <property type="project" value="UniProtKB-SubCell"/>
</dbReference>
<dbReference type="RefSeq" id="WP_201090235.1">
    <property type="nucleotide sequence ID" value="NZ_CP067393.1"/>
</dbReference>
<feature type="transmembrane region" description="Helical" evidence="10">
    <location>
        <begin position="475"/>
        <end position="493"/>
    </location>
</feature>
<dbReference type="GO" id="GO:0042773">
    <property type="term" value="P:ATP synthesis coupled electron transport"/>
    <property type="evidence" value="ECO:0007669"/>
    <property type="project" value="InterPro"/>
</dbReference>
<evidence type="ECO:0000256" key="7">
    <source>
        <dbReference type="ARBA" id="ARBA00031584"/>
    </source>
</evidence>
<evidence type="ECO:0000256" key="2">
    <source>
        <dbReference type="ARBA" id="ARBA00009025"/>
    </source>
</evidence>
<feature type="domain" description="NADH:quinone oxidoreductase/Mrp antiporter transmembrane" evidence="11">
    <location>
        <begin position="145"/>
        <end position="439"/>
    </location>
</feature>
<evidence type="ECO:0000256" key="10">
    <source>
        <dbReference type="SAM" id="Phobius"/>
    </source>
</evidence>
<feature type="transmembrane region" description="Helical" evidence="10">
    <location>
        <begin position="348"/>
        <end position="368"/>
    </location>
</feature>
<dbReference type="GO" id="GO:0003954">
    <property type="term" value="F:NADH dehydrogenase activity"/>
    <property type="evidence" value="ECO:0007669"/>
    <property type="project" value="TreeGrafter"/>
</dbReference>
<proteinExistence type="inferred from homology"/>
<evidence type="ECO:0000313" key="12">
    <source>
        <dbReference type="EMBL" id="QQP84337.1"/>
    </source>
</evidence>
<dbReference type="KEGG" id="eaz:JHT90_07815"/>
<feature type="transmembrane region" description="Helical" evidence="10">
    <location>
        <begin position="431"/>
        <end position="455"/>
    </location>
</feature>
<feature type="transmembrane region" description="Helical" evidence="10">
    <location>
        <begin position="152"/>
        <end position="170"/>
    </location>
</feature>
<dbReference type="NCBIfam" id="NF004498">
    <property type="entry name" value="PRK05846.1-1"/>
    <property type="match status" value="1"/>
</dbReference>
<comment type="subcellular location">
    <subcellularLocation>
        <location evidence="1">Endomembrane system</location>
        <topology evidence="1">Multi-pass membrane protein</topology>
    </subcellularLocation>
    <subcellularLocation>
        <location evidence="9">Membrane</location>
        <topology evidence="9">Multi-pass membrane protein</topology>
    </subcellularLocation>
</comment>
<dbReference type="Pfam" id="PF00361">
    <property type="entry name" value="Proton_antipo_M"/>
    <property type="match status" value="1"/>
</dbReference>
<feature type="transmembrane region" description="Helical" evidence="10">
    <location>
        <begin position="34"/>
        <end position="51"/>
    </location>
</feature>
<evidence type="ECO:0000256" key="5">
    <source>
        <dbReference type="ARBA" id="ARBA00022989"/>
    </source>
</evidence>
<protein>
    <recommendedName>
        <fullName evidence="3">NADH-quinone oxidoreductase subunit M</fullName>
    </recommendedName>
    <alternativeName>
        <fullName evidence="7">NADH dehydrogenase I subunit M</fullName>
    </alternativeName>
    <alternativeName>
        <fullName evidence="8">NDH-1 subunit M</fullName>
    </alternativeName>
</protein>
<dbReference type="GO" id="GO:0016020">
    <property type="term" value="C:membrane"/>
    <property type="evidence" value="ECO:0007669"/>
    <property type="project" value="UniProtKB-SubCell"/>
</dbReference>
<dbReference type="PANTHER" id="PTHR43507:SF1">
    <property type="entry name" value="NADH-UBIQUINONE OXIDOREDUCTASE CHAIN 4"/>
    <property type="match status" value="1"/>
</dbReference>
<organism evidence="12 13">
    <name type="scientific">Entomomonas asaccharolytica</name>
    <dbReference type="NCBI Taxonomy" id="2785331"/>
    <lineage>
        <taxon>Bacteria</taxon>
        <taxon>Pseudomonadati</taxon>
        <taxon>Pseudomonadota</taxon>
        <taxon>Gammaproteobacteria</taxon>
        <taxon>Pseudomonadales</taxon>
        <taxon>Pseudomonadaceae</taxon>
        <taxon>Entomomonas</taxon>
    </lineage>
</organism>
<evidence type="ECO:0000256" key="8">
    <source>
        <dbReference type="ARBA" id="ARBA00032798"/>
    </source>
</evidence>
<evidence type="ECO:0000259" key="11">
    <source>
        <dbReference type="Pfam" id="PF00361"/>
    </source>
</evidence>
<feature type="transmembrane region" description="Helical" evidence="10">
    <location>
        <begin position="127"/>
        <end position="146"/>
    </location>
</feature>
<keyword evidence="4 9" id="KW-0812">Transmembrane</keyword>
<evidence type="ECO:0000256" key="9">
    <source>
        <dbReference type="RuleBase" id="RU000320"/>
    </source>
</evidence>
<dbReference type="PRINTS" id="PR01437">
    <property type="entry name" value="NUOXDRDTASE4"/>
</dbReference>
<dbReference type="InterPro" id="IPR001750">
    <property type="entry name" value="ND/Mrp_TM"/>
</dbReference>
<dbReference type="InterPro" id="IPR010227">
    <property type="entry name" value="NADH_Q_OxRdtase_chainM/4"/>
</dbReference>
<feature type="transmembrane region" description="Helical" evidence="10">
    <location>
        <begin position="325"/>
        <end position="342"/>
    </location>
</feature>
<dbReference type="GO" id="GO:0008137">
    <property type="term" value="F:NADH dehydrogenase (ubiquinone) activity"/>
    <property type="evidence" value="ECO:0007669"/>
    <property type="project" value="InterPro"/>
</dbReference>
<reference evidence="12 13" key="1">
    <citation type="submission" date="2021-01" db="EMBL/GenBank/DDBJ databases">
        <title>Entomomonas sp. F2A isolated from a house cricket (Acheta domesticus).</title>
        <authorList>
            <person name="Spergser J."/>
            <person name="Busse H.-J."/>
        </authorList>
    </citation>
    <scope>NUCLEOTIDE SEQUENCE [LARGE SCALE GENOMIC DNA]</scope>
    <source>
        <strain evidence="12 13">F2A</strain>
    </source>
</reference>
<dbReference type="EMBL" id="CP067393">
    <property type="protein sequence ID" value="QQP84337.1"/>
    <property type="molecule type" value="Genomic_DNA"/>
</dbReference>
<keyword evidence="5 10" id="KW-1133">Transmembrane helix</keyword>
<dbReference type="GO" id="GO:0015990">
    <property type="term" value="P:electron transport coupled proton transport"/>
    <property type="evidence" value="ECO:0007669"/>
    <property type="project" value="TreeGrafter"/>
</dbReference>
<dbReference type="Proteomes" id="UP000595278">
    <property type="component" value="Chromosome"/>
</dbReference>